<dbReference type="Gene3D" id="2.30.40.10">
    <property type="entry name" value="Urease, subunit C, domain 1"/>
    <property type="match status" value="1"/>
</dbReference>
<dbReference type="SUPFAM" id="SSF51338">
    <property type="entry name" value="Composite domain of metallo-dependent hydrolases"/>
    <property type="match status" value="1"/>
</dbReference>
<name>A0AB34K0D2_PRYPA</name>
<dbReference type="PANTHER" id="PTHR43135">
    <property type="entry name" value="ALPHA-D-RIBOSE 1-METHYLPHOSPHONATE 5-TRIPHOSPHATE DIPHOSPHATASE"/>
    <property type="match status" value="1"/>
</dbReference>
<sequence>MPLTWERLLELQAENYAEDLPLSPSMLQWDEAAARRHFEHPTDVAFAMDDLSCQLSAAAEGPSEDDQLLIARRIWDGLSDVCMEAADGSLCVVLRRGRIGFAGHLSDLPPQFECVARVDYGECTIMPGLIDAHVHLESDPCFPLHGQPPLADAALLQAMQERAADMVAHGITSCRDLGGKGASLALRALTRRGGRALPRLLVAGQPITRHGGHCHQWGGGASGEAEVRAVIARQAERGCDLIKVMATGGVRTAGTNPADAAFTLREMRAAVEAAAARGLKVAAHAHGVGGIRACVDARVHSIEHCSWVDRDGRWGAMEAECAREIARAGIFVSPTVPASWGQARFAGLREAMSPTYQFMVAAGVRFVASSDSGAIPNVGHHQLLDGLLVFQKCARLSNAALLRCATSEAAAACTLEDETGRVAEGLAADLLVVPGNPLEDVEASLRNLVAVICRGRFVEPCAGAMPPKARRSFPPSWTRAAVQEAEPCACTRRMHRAASASARVQ</sequence>
<keyword evidence="3" id="KW-1185">Reference proteome</keyword>
<evidence type="ECO:0000313" key="3">
    <source>
        <dbReference type="Proteomes" id="UP001515480"/>
    </source>
</evidence>
<dbReference type="Proteomes" id="UP001515480">
    <property type="component" value="Unassembled WGS sequence"/>
</dbReference>
<dbReference type="Gene3D" id="3.20.20.140">
    <property type="entry name" value="Metal-dependent hydrolases"/>
    <property type="match status" value="1"/>
</dbReference>
<dbReference type="AlphaFoldDB" id="A0AB34K0D2"/>
<evidence type="ECO:0000259" key="1">
    <source>
        <dbReference type="Pfam" id="PF01979"/>
    </source>
</evidence>
<dbReference type="SUPFAM" id="SSF51556">
    <property type="entry name" value="Metallo-dependent hydrolases"/>
    <property type="match status" value="1"/>
</dbReference>
<dbReference type="PANTHER" id="PTHR43135:SF3">
    <property type="entry name" value="ALPHA-D-RIBOSE 1-METHYLPHOSPHONATE 5-TRIPHOSPHATE DIPHOSPHATASE"/>
    <property type="match status" value="1"/>
</dbReference>
<feature type="domain" description="Amidohydrolase-related" evidence="1">
    <location>
        <begin position="124"/>
        <end position="458"/>
    </location>
</feature>
<accession>A0AB34K0D2</accession>
<protein>
    <recommendedName>
        <fullName evidence="1">Amidohydrolase-related domain-containing protein</fullName>
    </recommendedName>
</protein>
<dbReference type="InterPro" id="IPR051781">
    <property type="entry name" value="Metallo-dep_Hydrolase"/>
</dbReference>
<dbReference type="EMBL" id="JBGBPQ010000003">
    <property type="protein sequence ID" value="KAL1526708.1"/>
    <property type="molecule type" value="Genomic_DNA"/>
</dbReference>
<dbReference type="InterPro" id="IPR032466">
    <property type="entry name" value="Metal_Hydrolase"/>
</dbReference>
<comment type="caution">
    <text evidence="2">The sequence shown here is derived from an EMBL/GenBank/DDBJ whole genome shotgun (WGS) entry which is preliminary data.</text>
</comment>
<gene>
    <name evidence="2" type="ORF">AB1Y20_015408</name>
</gene>
<dbReference type="GO" id="GO:0016810">
    <property type="term" value="F:hydrolase activity, acting on carbon-nitrogen (but not peptide) bonds"/>
    <property type="evidence" value="ECO:0007669"/>
    <property type="project" value="InterPro"/>
</dbReference>
<reference evidence="2 3" key="1">
    <citation type="journal article" date="2024" name="Science">
        <title>Giant polyketide synthase enzymes in the biosynthesis of giant marine polyether toxins.</title>
        <authorList>
            <person name="Fallon T.R."/>
            <person name="Shende V.V."/>
            <person name="Wierzbicki I.H."/>
            <person name="Pendleton A.L."/>
            <person name="Watervoot N.F."/>
            <person name="Auber R.P."/>
            <person name="Gonzalez D.J."/>
            <person name="Wisecaver J.H."/>
            <person name="Moore B.S."/>
        </authorList>
    </citation>
    <scope>NUCLEOTIDE SEQUENCE [LARGE SCALE GENOMIC DNA]</scope>
    <source>
        <strain evidence="2 3">12B1</strain>
    </source>
</reference>
<proteinExistence type="predicted"/>
<organism evidence="2 3">
    <name type="scientific">Prymnesium parvum</name>
    <name type="common">Toxic golden alga</name>
    <dbReference type="NCBI Taxonomy" id="97485"/>
    <lineage>
        <taxon>Eukaryota</taxon>
        <taxon>Haptista</taxon>
        <taxon>Haptophyta</taxon>
        <taxon>Prymnesiophyceae</taxon>
        <taxon>Prymnesiales</taxon>
        <taxon>Prymnesiaceae</taxon>
        <taxon>Prymnesium</taxon>
    </lineage>
</organism>
<evidence type="ECO:0000313" key="2">
    <source>
        <dbReference type="EMBL" id="KAL1526708.1"/>
    </source>
</evidence>
<dbReference type="InterPro" id="IPR011059">
    <property type="entry name" value="Metal-dep_hydrolase_composite"/>
</dbReference>
<dbReference type="Pfam" id="PF01979">
    <property type="entry name" value="Amidohydro_1"/>
    <property type="match status" value="1"/>
</dbReference>
<dbReference type="InterPro" id="IPR006680">
    <property type="entry name" value="Amidohydro-rel"/>
</dbReference>